<dbReference type="Gramene" id="OMERI10G10920.2">
    <property type="protein sequence ID" value="OMERI10G10920.2"/>
    <property type="gene ID" value="OMERI10G10920"/>
</dbReference>
<name>A0A0E0EZA4_9ORYZ</name>
<keyword evidence="2" id="KW-1185">Reference proteome</keyword>
<dbReference type="STRING" id="40149.A0A0E0EZA4"/>
<accession>A0A0E0EZA4</accession>
<dbReference type="Gramene" id="OMERI10G10920.1">
    <property type="protein sequence ID" value="OMERI10G10920.1"/>
    <property type="gene ID" value="OMERI10G10920"/>
</dbReference>
<dbReference type="InterPro" id="IPR031610">
    <property type="entry name" value="TIC110"/>
</dbReference>
<evidence type="ECO:0000313" key="2">
    <source>
        <dbReference type="Proteomes" id="UP000008021"/>
    </source>
</evidence>
<evidence type="ECO:0000313" key="1">
    <source>
        <dbReference type="EnsemblPlants" id="OMERI10G10920.2"/>
    </source>
</evidence>
<dbReference type="EnsemblPlants" id="OMERI10G10920.1">
    <property type="protein sequence ID" value="OMERI10G10920.1"/>
    <property type="gene ID" value="OMERI10G10920"/>
</dbReference>
<dbReference type="Proteomes" id="UP000008021">
    <property type="component" value="Chromosome 10"/>
</dbReference>
<organism evidence="1">
    <name type="scientific">Oryza meridionalis</name>
    <dbReference type="NCBI Taxonomy" id="40149"/>
    <lineage>
        <taxon>Eukaryota</taxon>
        <taxon>Viridiplantae</taxon>
        <taxon>Streptophyta</taxon>
        <taxon>Embryophyta</taxon>
        <taxon>Tracheophyta</taxon>
        <taxon>Spermatophyta</taxon>
        <taxon>Magnoliopsida</taxon>
        <taxon>Liliopsida</taxon>
        <taxon>Poales</taxon>
        <taxon>Poaceae</taxon>
        <taxon>BOP clade</taxon>
        <taxon>Oryzoideae</taxon>
        <taxon>Oryzeae</taxon>
        <taxon>Oryzinae</taxon>
        <taxon>Oryza</taxon>
    </lineage>
</organism>
<protein>
    <recommendedName>
        <fullName evidence="3">Chloroplast inner envelope protein</fullName>
    </recommendedName>
</protein>
<dbReference type="GO" id="GO:0045037">
    <property type="term" value="P:protein import into chloroplast stroma"/>
    <property type="evidence" value="ECO:0007669"/>
    <property type="project" value="TreeGrafter"/>
</dbReference>
<dbReference type="GO" id="GO:0061927">
    <property type="term" value="C:TOC-TIC supercomplex I"/>
    <property type="evidence" value="ECO:0007669"/>
    <property type="project" value="TreeGrafter"/>
</dbReference>
<evidence type="ECO:0008006" key="3">
    <source>
        <dbReference type="Google" id="ProtNLM"/>
    </source>
</evidence>
<reference evidence="1" key="2">
    <citation type="submission" date="2018-05" db="EMBL/GenBank/DDBJ databases">
        <title>OmerRS3 (Oryza meridionalis Reference Sequence Version 3).</title>
        <authorList>
            <person name="Zhang J."/>
            <person name="Kudrna D."/>
            <person name="Lee S."/>
            <person name="Talag J."/>
            <person name="Welchert J."/>
            <person name="Wing R.A."/>
        </authorList>
    </citation>
    <scope>NUCLEOTIDE SEQUENCE [LARGE SCALE GENOMIC DNA]</scope>
    <source>
        <strain evidence="1">OR44</strain>
    </source>
</reference>
<dbReference type="AlphaFoldDB" id="A0A0E0EZA4"/>
<dbReference type="HOGENOM" id="CLU_050933_0_0_1"/>
<proteinExistence type="predicted"/>
<dbReference type="Pfam" id="PF16940">
    <property type="entry name" value="Tic110"/>
    <property type="match status" value="1"/>
</dbReference>
<sequence>MELSLASAKPSPRAAAAAAAAAGVASSSASSLLSLRGRRRRVGVPSPRAAAAVASSSVSSASSLRGRRRRRVGVVCAAVSSGEEVFGGRRELAGVQPLVEALPPVARAVVELAVVAAAAAAGYVVGLRAGGTRTTAVAGAAALGAVSVAGAAAVNSAVPGVAAAGLHNYVAGSDDPTKLESSEVEAIASKYGVSTEDATFKAELCDLYGRFVFSLIHPGYEDLQGTEVEAIIKFKKALGLNDIDAANVHMEIAKRIDRNAGVGQQQAFEKLIFVTNLVFRDAYEYLLPWKRLFGVHESQIDDVMRGSAKSLYASLLKSIGRGLDIGTLIEVRRSQLAYKLSDEIAAEMFREHAKKLVEENISTALNNLNNRTQVVEEVKSILSFNGMLTVLSNFPGEERFVRGLGPITLGGDSDHEKRVEDLKMLYSAYAMEVLSDGHLNDDKLAALNQLRNIFGLAKYEAEAIITDVKARVFQTY</sequence>
<dbReference type="PANTHER" id="PTHR34935">
    <property type="entry name" value="PROTEIN TIC110, CHLOROPLASTIC"/>
    <property type="match status" value="1"/>
</dbReference>
<reference evidence="1" key="1">
    <citation type="submission" date="2015-04" db="UniProtKB">
        <authorList>
            <consortium name="EnsemblPlants"/>
        </authorList>
    </citation>
    <scope>IDENTIFICATION</scope>
</reference>
<dbReference type="eggNOG" id="ENOG502QS6A">
    <property type="taxonomic scope" value="Eukaryota"/>
</dbReference>
<dbReference type="PANTHER" id="PTHR34935:SF3">
    <property type="entry name" value="PROTEIN TIC110, CHLOROPLASTIC"/>
    <property type="match status" value="1"/>
</dbReference>
<dbReference type="EnsemblPlants" id="OMERI10G10920.2">
    <property type="protein sequence ID" value="OMERI10G10920.2"/>
    <property type="gene ID" value="OMERI10G10920"/>
</dbReference>